<dbReference type="AlphaFoldDB" id="A0A0N7GXS3"/>
<sequence length="160" mass="17172">MKKSALILSILAISLAACSKPKTEDQPVASEASAPMTATVASEIAPTGDTAETSLDWAGDYKGTIPCANCDGIKTELELKSNKTYELTQEYIGAKDVDTKLDIKGTFTFDPKNPSIITLDSIADNRKLFVGENYVEFRAAETGDAITGPLADQYKLTKEN</sequence>
<organism evidence="2 3">
    <name type="scientific">Acinetobacter equi</name>
    <dbReference type="NCBI Taxonomy" id="1324350"/>
    <lineage>
        <taxon>Bacteria</taxon>
        <taxon>Pseudomonadati</taxon>
        <taxon>Pseudomonadota</taxon>
        <taxon>Gammaproteobacteria</taxon>
        <taxon>Moraxellales</taxon>
        <taxon>Moraxellaceae</taxon>
        <taxon>Acinetobacter</taxon>
    </lineage>
</organism>
<protein>
    <recommendedName>
        <fullName evidence="4">Copper homeostasis protein CutF</fullName>
    </recommendedName>
</protein>
<dbReference type="Pfam" id="PF04170">
    <property type="entry name" value="NlpE"/>
    <property type="match status" value="1"/>
</dbReference>
<evidence type="ECO:0000313" key="2">
    <source>
        <dbReference type="EMBL" id="ALH95515.1"/>
    </source>
</evidence>
<evidence type="ECO:0008006" key="4">
    <source>
        <dbReference type="Google" id="ProtNLM"/>
    </source>
</evidence>
<dbReference type="PROSITE" id="PS51257">
    <property type="entry name" value="PROKAR_LIPOPROTEIN"/>
    <property type="match status" value="1"/>
</dbReference>
<feature type="signal peptide" evidence="1">
    <location>
        <begin position="1"/>
        <end position="19"/>
    </location>
</feature>
<keyword evidence="1" id="KW-0732">Signal</keyword>
<dbReference type="KEGG" id="aei:AOY20_08235"/>
<dbReference type="RefSeq" id="WP_054581407.1">
    <property type="nucleotide sequence ID" value="NZ_CP012808.1"/>
</dbReference>
<evidence type="ECO:0000313" key="3">
    <source>
        <dbReference type="Proteomes" id="UP000064939"/>
    </source>
</evidence>
<feature type="chain" id="PRO_5006012276" description="Copper homeostasis protein CutF" evidence="1">
    <location>
        <begin position="20"/>
        <end position="160"/>
    </location>
</feature>
<accession>A0A0N7GXS3</accession>
<reference evidence="2 3" key="1">
    <citation type="journal article" date="2015" name="Int. J. Syst. Evol. Microbiol.">
        <title>Acinetobacter equi sp. nov. isolated from horse faeces.</title>
        <authorList>
            <person name="Poppel M.T."/>
            <person name="Skiebe E."/>
            <person name="Laue M."/>
            <person name="Bergmann H."/>
            <person name="Ebersberger I."/>
            <person name="Garn T."/>
            <person name="Fruth A."/>
            <person name="Baumgardt S."/>
            <person name="Busse H.J."/>
            <person name="Wilharm G."/>
        </authorList>
    </citation>
    <scope>NUCLEOTIDE SEQUENCE [LARGE SCALE GENOMIC DNA]</scope>
    <source>
        <strain evidence="2 3">114</strain>
    </source>
</reference>
<evidence type="ECO:0000256" key="1">
    <source>
        <dbReference type="SAM" id="SignalP"/>
    </source>
</evidence>
<keyword evidence="3" id="KW-1185">Reference proteome</keyword>
<dbReference type="EMBL" id="CP012808">
    <property type="protein sequence ID" value="ALH95515.1"/>
    <property type="molecule type" value="Genomic_DNA"/>
</dbReference>
<proteinExistence type="predicted"/>
<dbReference type="OrthoDB" id="5348860at2"/>
<name>A0A0N7GXS3_9GAMM</name>
<dbReference type="Proteomes" id="UP000064939">
    <property type="component" value="Chromosome"/>
</dbReference>
<dbReference type="InterPro" id="IPR007298">
    <property type="entry name" value="Cu-R_lipoprotein_NlpE"/>
</dbReference>
<gene>
    <name evidence="2" type="ORF">AOY20_08235</name>
</gene>
<dbReference type="Gene3D" id="2.40.128.640">
    <property type="match status" value="1"/>
</dbReference>